<dbReference type="GO" id="GO:0016462">
    <property type="term" value="F:pyrophosphatase activity"/>
    <property type="evidence" value="ECO:0007669"/>
    <property type="project" value="InterPro"/>
</dbReference>
<feature type="compositionally biased region" description="Basic and acidic residues" evidence="9">
    <location>
        <begin position="67"/>
        <end position="82"/>
    </location>
</feature>
<dbReference type="SMART" id="SM01083">
    <property type="entry name" value="Cir_N"/>
    <property type="match status" value="1"/>
</dbReference>
<feature type="region of interest" description="Disordered" evidence="9">
    <location>
        <begin position="175"/>
        <end position="231"/>
    </location>
</feature>
<dbReference type="CDD" id="cd04666">
    <property type="entry name" value="NUDIX_DIPP2_like_Nudt4"/>
    <property type="match status" value="1"/>
</dbReference>
<keyword evidence="4" id="KW-0747">Spliceosome</keyword>
<dbReference type="Pfam" id="PF10197">
    <property type="entry name" value="Cir_N"/>
    <property type="match status" value="1"/>
</dbReference>
<evidence type="ECO:0000313" key="12">
    <source>
        <dbReference type="EMBL" id="SAM02585.1"/>
    </source>
</evidence>
<dbReference type="InterPro" id="IPR015797">
    <property type="entry name" value="NUDIX_hydrolase-like_dom_sf"/>
</dbReference>
<dbReference type="Gene3D" id="3.90.79.10">
    <property type="entry name" value="Nucleoside Triphosphate Pyrophosphohydrolase"/>
    <property type="match status" value="1"/>
</dbReference>
<protein>
    <recommendedName>
        <fullName evidence="11">Nudix hydrolase domain-containing protein</fullName>
    </recommendedName>
</protein>
<dbReference type="SUPFAM" id="SSF55811">
    <property type="entry name" value="Nudix"/>
    <property type="match status" value="1"/>
</dbReference>
<dbReference type="InterPro" id="IPR022209">
    <property type="entry name" value="CWC25"/>
</dbReference>
<evidence type="ECO:0000256" key="1">
    <source>
        <dbReference type="ARBA" id="ARBA00004123"/>
    </source>
</evidence>
<dbReference type="InterPro" id="IPR047198">
    <property type="entry name" value="DDP-like_NUDIX"/>
</dbReference>
<name>A0A168PLB9_ABSGL</name>
<evidence type="ECO:0000256" key="4">
    <source>
        <dbReference type="ARBA" id="ARBA00022728"/>
    </source>
</evidence>
<dbReference type="PANTHER" id="PTHR16196:SF0">
    <property type="entry name" value="PRE-MRNA-SPLICING FACTOR CWC25 HOMOLOG"/>
    <property type="match status" value="1"/>
</dbReference>
<keyword evidence="10" id="KW-1133">Transmembrane helix</keyword>
<proteinExistence type="inferred from homology"/>
<dbReference type="GO" id="GO:0000398">
    <property type="term" value="P:mRNA splicing, via spliceosome"/>
    <property type="evidence" value="ECO:0007669"/>
    <property type="project" value="TreeGrafter"/>
</dbReference>
<dbReference type="Pfam" id="PF12542">
    <property type="entry name" value="CWC25"/>
    <property type="match status" value="1"/>
</dbReference>
<dbReference type="PANTHER" id="PTHR16196">
    <property type="entry name" value="CELL CYCLE CONTROL PROTEIN CWF25"/>
    <property type="match status" value="1"/>
</dbReference>
<evidence type="ECO:0000256" key="9">
    <source>
        <dbReference type="SAM" id="MobiDB-lite"/>
    </source>
</evidence>
<dbReference type="InterPro" id="IPR051376">
    <property type="entry name" value="CWC25_splicing_factor"/>
</dbReference>
<keyword evidence="8" id="KW-0539">Nucleus</keyword>
<organism evidence="12">
    <name type="scientific">Absidia glauca</name>
    <name type="common">Pin mould</name>
    <dbReference type="NCBI Taxonomy" id="4829"/>
    <lineage>
        <taxon>Eukaryota</taxon>
        <taxon>Fungi</taxon>
        <taxon>Fungi incertae sedis</taxon>
        <taxon>Mucoromycota</taxon>
        <taxon>Mucoromycotina</taxon>
        <taxon>Mucoromycetes</taxon>
        <taxon>Mucorales</taxon>
        <taxon>Cunninghamellaceae</taxon>
        <taxon>Absidia</taxon>
    </lineage>
</organism>
<evidence type="ECO:0000256" key="2">
    <source>
        <dbReference type="ARBA" id="ARBA00006695"/>
    </source>
</evidence>
<evidence type="ECO:0000313" key="13">
    <source>
        <dbReference type="Proteomes" id="UP000078561"/>
    </source>
</evidence>
<dbReference type="AlphaFoldDB" id="A0A168PLB9"/>
<evidence type="ECO:0000256" key="3">
    <source>
        <dbReference type="ARBA" id="ARBA00022664"/>
    </source>
</evidence>
<dbReference type="Pfam" id="PF00293">
    <property type="entry name" value="NUDIX"/>
    <property type="match status" value="1"/>
</dbReference>
<feature type="transmembrane region" description="Helical" evidence="10">
    <location>
        <begin position="235"/>
        <end position="252"/>
    </location>
</feature>
<dbReference type="InterPro" id="IPR020084">
    <property type="entry name" value="NUDIX_hydrolase_CS"/>
</dbReference>
<keyword evidence="5" id="KW-0378">Hydrolase</keyword>
<reference evidence="12" key="1">
    <citation type="submission" date="2016-04" db="EMBL/GenBank/DDBJ databases">
        <authorList>
            <person name="Evans L.H."/>
            <person name="Alamgir A."/>
            <person name="Owens N."/>
            <person name="Weber N.D."/>
            <person name="Virtaneva K."/>
            <person name="Barbian K."/>
            <person name="Babar A."/>
            <person name="Rosenke K."/>
        </authorList>
    </citation>
    <scope>NUCLEOTIDE SEQUENCE [LARGE SCALE GENOMIC DNA]</scope>
    <source>
        <strain evidence="12">CBS 101.48</strain>
    </source>
</reference>
<evidence type="ECO:0000256" key="10">
    <source>
        <dbReference type="SAM" id="Phobius"/>
    </source>
</evidence>
<keyword evidence="13" id="KW-1185">Reference proteome</keyword>
<evidence type="ECO:0000256" key="7">
    <source>
        <dbReference type="ARBA" id="ARBA00023187"/>
    </source>
</evidence>
<gene>
    <name evidence="12" type="primary">ABSGL_08388.1 scaffold 10128</name>
</gene>
<keyword evidence="3" id="KW-0507">mRNA processing</keyword>
<feature type="region of interest" description="Disordered" evidence="9">
    <location>
        <begin position="67"/>
        <end position="98"/>
    </location>
</feature>
<comment type="similarity">
    <text evidence="2">Belongs to the CWC25 family.</text>
</comment>
<dbReference type="STRING" id="4829.A0A168PLB9"/>
<evidence type="ECO:0000256" key="8">
    <source>
        <dbReference type="ARBA" id="ARBA00023242"/>
    </source>
</evidence>
<evidence type="ECO:0000259" key="11">
    <source>
        <dbReference type="PROSITE" id="PS51462"/>
    </source>
</evidence>
<keyword evidence="7" id="KW-0508">mRNA splicing</keyword>
<dbReference type="EMBL" id="LT553932">
    <property type="protein sequence ID" value="SAM02585.1"/>
    <property type="molecule type" value="Genomic_DNA"/>
</dbReference>
<dbReference type="PROSITE" id="PS00893">
    <property type="entry name" value="NUDIX_BOX"/>
    <property type="match status" value="1"/>
</dbReference>
<accession>A0A168PLB9</accession>
<dbReference type="Proteomes" id="UP000078561">
    <property type="component" value="Unassembled WGS sequence"/>
</dbReference>
<comment type="subcellular location">
    <subcellularLocation>
        <location evidence="1">Nucleus</location>
    </subcellularLocation>
</comment>
<dbReference type="InterPro" id="IPR019339">
    <property type="entry name" value="CIR_N_dom"/>
</dbReference>
<dbReference type="OrthoDB" id="2011998at2759"/>
<dbReference type="InterPro" id="IPR000086">
    <property type="entry name" value="NUDIX_hydrolase_dom"/>
</dbReference>
<dbReference type="InParanoid" id="A0A168PLB9"/>
<keyword evidence="10" id="KW-0812">Transmembrane</keyword>
<feature type="domain" description="Nudix hydrolase" evidence="11">
    <location>
        <begin position="279"/>
        <end position="403"/>
    </location>
</feature>
<dbReference type="GO" id="GO:0005684">
    <property type="term" value="C:U2-type spliceosomal complex"/>
    <property type="evidence" value="ECO:0007669"/>
    <property type="project" value="TreeGrafter"/>
</dbReference>
<keyword evidence="10" id="KW-0472">Membrane</keyword>
<keyword evidence="6" id="KW-0175">Coiled coil</keyword>
<evidence type="ECO:0000256" key="5">
    <source>
        <dbReference type="ARBA" id="ARBA00022801"/>
    </source>
</evidence>
<feature type="compositionally biased region" description="Basic residues" evidence="9">
    <location>
        <begin position="175"/>
        <end position="202"/>
    </location>
</feature>
<sequence>MGHSANAICMLCIGGGDLNLKKSWHPSTFKNQERLWKQEKKHAEEQTKIEQMKKELQEERQLLELQRLQEDSGSRKRSDRLDWMYAAPSSNGPKAGGSEMEDFLLGKKNVDDLLRNKAANETTTTDADERFALTNSNANTERDIQAKIREDPLFAIKQKQQSALKSIIDNPILMKKLKKDKKDKKSKKKDIKEHHHRHHHRSSSPTHDSGRRRHTSHSSTSDHRKRSSRDSDERAVFALFSSFLLVSLFLLAPPPLMSFSPFGSQARTGRENQTYDDHYARQVAGCLPIDTKNQRVLLVQSSKHDHVWPKGGWENDETVEQAAARETYEEGGVYGDIVGLIGDYLDYDKFGQPKTHFWLYEMHITQVLDQWPEMRQRRWFTFDEAMHVLRFKPIMQKALQQSSFGKNSSAAS</sequence>
<evidence type="ECO:0000256" key="6">
    <source>
        <dbReference type="ARBA" id="ARBA00023054"/>
    </source>
</evidence>
<dbReference type="PROSITE" id="PS51462">
    <property type="entry name" value="NUDIX"/>
    <property type="match status" value="1"/>
</dbReference>